<dbReference type="Pfam" id="PF13814">
    <property type="entry name" value="Replic_Relax"/>
    <property type="match status" value="1"/>
</dbReference>
<dbReference type="Proteomes" id="UP000501753">
    <property type="component" value="Chromosome"/>
</dbReference>
<name>A0ABX5TP10_STRGD</name>
<accession>A0ABX5TP10</accession>
<protein>
    <recommendedName>
        <fullName evidence="3">Replication-relaxation</fullName>
    </recommendedName>
</protein>
<dbReference type="InterPro" id="IPR025855">
    <property type="entry name" value="Replic_Relax"/>
</dbReference>
<evidence type="ECO:0000313" key="2">
    <source>
        <dbReference type="Proteomes" id="UP000501753"/>
    </source>
</evidence>
<proteinExistence type="predicted"/>
<dbReference type="EMBL" id="CP029078">
    <property type="protein sequence ID" value="QCN84553.1"/>
    <property type="molecule type" value="Genomic_DNA"/>
</dbReference>
<sequence length="277" mass="31432">MLMERKRSIPHRASGVGEPCRPGVGRPWVYPCTCSPPDQRRRCGPSGRRTDVELTARDYEVLKLTGDFSQVASTHITELLFADVSHSVPDKVLGRLVRLSYLSRVGRRATSAKGGAGAFVYQLGRAGRLLLDVEGRLSPNVNNHALMMADTYLELRRAEKAGVLTVTAWEVERRVPPSVRADLYVSLDFPQQGRSNAFLLEIDLSTEQPARIREKVAGYWRAVEVSTADYFPYVVFVVRHQVRKNELARIFRRLPEEQREMVRVYLIGELIPELMRL</sequence>
<organism evidence="1 2">
    <name type="scientific">Streptomyces griseoviridis</name>
    <dbReference type="NCBI Taxonomy" id="45398"/>
    <lineage>
        <taxon>Bacteria</taxon>
        <taxon>Bacillati</taxon>
        <taxon>Actinomycetota</taxon>
        <taxon>Actinomycetes</taxon>
        <taxon>Kitasatosporales</taxon>
        <taxon>Streptomycetaceae</taxon>
        <taxon>Streptomyces</taxon>
    </lineage>
</organism>
<reference evidence="1 2" key="1">
    <citation type="submission" date="2018-04" db="EMBL/GenBank/DDBJ databases">
        <title>Complete genome sequences of Streptomyces griseoviridis K61 and characterization of antagonistic properties of biological control agents.</title>
        <authorList>
            <person name="Mariita R.M."/>
            <person name="Sello J.K."/>
        </authorList>
    </citation>
    <scope>NUCLEOTIDE SEQUENCE [LARGE SCALE GENOMIC DNA]</scope>
    <source>
        <strain evidence="1 2">K61</strain>
    </source>
</reference>
<evidence type="ECO:0008006" key="3">
    <source>
        <dbReference type="Google" id="ProtNLM"/>
    </source>
</evidence>
<evidence type="ECO:0000313" key="1">
    <source>
        <dbReference type="EMBL" id="QCN84553.1"/>
    </source>
</evidence>
<keyword evidence="2" id="KW-1185">Reference proteome</keyword>
<gene>
    <name evidence="1" type="ORF">DDJ31_05790</name>
</gene>